<accession>A0A087DRD7</accession>
<keyword evidence="6" id="KW-1185">Reference proteome</keyword>
<dbReference type="EMBL" id="JGZP01000010">
    <property type="protein sequence ID" value="KFI98087.1"/>
    <property type="molecule type" value="Genomic_DNA"/>
</dbReference>
<dbReference type="InterPro" id="IPR000524">
    <property type="entry name" value="Tscrpt_reg_HTH_GntR"/>
</dbReference>
<dbReference type="InterPro" id="IPR011663">
    <property type="entry name" value="UTRA"/>
</dbReference>
<feature type="domain" description="HTH gntR-type" evidence="4">
    <location>
        <begin position="2"/>
        <end position="70"/>
    </location>
</feature>
<dbReference type="eggNOG" id="COG2188">
    <property type="taxonomic scope" value="Bacteria"/>
</dbReference>
<dbReference type="CDD" id="cd07377">
    <property type="entry name" value="WHTH_GntR"/>
    <property type="match status" value="1"/>
</dbReference>
<evidence type="ECO:0000256" key="1">
    <source>
        <dbReference type="ARBA" id="ARBA00023015"/>
    </source>
</evidence>
<dbReference type="OrthoDB" id="3182938at2"/>
<dbReference type="SMART" id="SM00866">
    <property type="entry name" value="UTRA"/>
    <property type="match status" value="1"/>
</dbReference>
<dbReference type="STRING" id="762211.BSTEL_0847"/>
<dbReference type="GO" id="GO:0045892">
    <property type="term" value="P:negative regulation of DNA-templated transcription"/>
    <property type="evidence" value="ECO:0007669"/>
    <property type="project" value="TreeGrafter"/>
</dbReference>
<dbReference type="Gene3D" id="1.10.10.10">
    <property type="entry name" value="Winged helix-like DNA-binding domain superfamily/Winged helix DNA-binding domain"/>
    <property type="match status" value="1"/>
</dbReference>
<name>A0A087DRD7_9BIFI</name>
<dbReference type="Pfam" id="PF00392">
    <property type="entry name" value="GntR"/>
    <property type="match status" value="1"/>
</dbReference>
<keyword evidence="2" id="KW-0238">DNA-binding</keyword>
<dbReference type="RefSeq" id="WP_034527413.1">
    <property type="nucleotide sequence ID" value="NZ_JGZP01000010.1"/>
</dbReference>
<dbReference type="SMART" id="SM00345">
    <property type="entry name" value="HTH_GNTR"/>
    <property type="match status" value="1"/>
</dbReference>
<dbReference type="InterPro" id="IPR036390">
    <property type="entry name" value="WH_DNA-bd_sf"/>
</dbReference>
<dbReference type="PANTHER" id="PTHR44846">
    <property type="entry name" value="MANNOSYL-D-GLYCERATE TRANSPORT/METABOLISM SYSTEM REPRESSOR MNGR-RELATED"/>
    <property type="match status" value="1"/>
</dbReference>
<reference evidence="5 6" key="1">
    <citation type="submission" date="2014-03" db="EMBL/GenBank/DDBJ databases">
        <title>Genomics of Bifidobacteria.</title>
        <authorList>
            <person name="Ventura M."/>
            <person name="Milani C."/>
            <person name="Lugli G.A."/>
        </authorList>
    </citation>
    <scope>NUCLEOTIDE SEQUENCE [LARGE SCALE GENOMIC DNA]</scope>
    <source>
        <strain evidence="5 6">DSM 23968</strain>
    </source>
</reference>
<evidence type="ECO:0000259" key="4">
    <source>
        <dbReference type="PROSITE" id="PS50949"/>
    </source>
</evidence>
<dbReference type="GO" id="GO:0003700">
    <property type="term" value="F:DNA-binding transcription factor activity"/>
    <property type="evidence" value="ECO:0007669"/>
    <property type="project" value="InterPro"/>
</dbReference>
<organism evidence="5 6">
    <name type="scientific">Bifidobacterium stellenboschense</name>
    <dbReference type="NCBI Taxonomy" id="762211"/>
    <lineage>
        <taxon>Bacteria</taxon>
        <taxon>Bacillati</taxon>
        <taxon>Actinomycetota</taxon>
        <taxon>Actinomycetes</taxon>
        <taxon>Bifidobacteriales</taxon>
        <taxon>Bifidobacteriaceae</taxon>
        <taxon>Bifidobacterium</taxon>
    </lineage>
</organism>
<keyword evidence="3" id="KW-0804">Transcription</keyword>
<dbReference type="PROSITE" id="PS50949">
    <property type="entry name" value="HTH_GNTR"/>
    <property type="match status" value="1"/>
</dbReference>
<dbReference type="Gene3D" id="3.40.1410.10">
    <property type="entry name" value="Chorismate lyase-like"/>
    <property type="match status" value="1"/>
</dbReference>
<protein>
    <submittedName>
        <fullName evidence="5">GntR family transcriptional regulator</fullName>
    </submittedName>
</protein>
<dbReference type="PANTHER" id="PTHR44846:SF4">
    <property type="entry name" value="HTH GNTR-TYPE DOMAIN-CONTAINING PROTEIN"/>
    <property type="match status" value="1"/>
</dbReference>
<proteinExistence type="predicted"/>
<dbReference type="Proteomes" id="UP000029004">
    <property type="component" value="Unassembled WGS sequence"/>
</dbReference>
<dbReference type="SUPFAM" id="SSF46785">
    <property type="entry name" value="Winged helix' DNA-binding domain"/>
    <property type="match status" value="1"/>
</dbReference>
<dbReference type="SUPFAM" id="SSF64288">
    <property type="entry name" value="Chorismate lyase-like"/>
    <property type="match status" value="1"/>
</dbReference>
<dbReference type="Pfam" id="PF07702">
    <property type="entry name" value="UTRA"/>
    <property type="match status" value="1"/>
</dbReference>
<gene>
    <name evidence="5" type="ORF">BSTEL_0847</name>
</gene>
<dbReference type="InterPro" id="IPR036388">
    <property type="entry name" value="WH-like_DNA-bd_sf"/>
</dbReference>
<sequence length="235" mass="26207">MASKQRDLALKLQKRIAAGEFSETGKLPTEDQLMAEYGLSRYFVRGAIAVLAEAGEVFPVRGNGVFVREGRDSGYMPIGTSYGISADFGNSNVTSVVCEVALEKTDEELSKRMRCEVGSPVWRVVRLRRVGGKPLCYETAWYLKEYVPFLNEDIAKGSLYSYVHDDLGLNFGFVDKVIHMDWLGGEAAHLLELNEGDPAICIEDDAFLTNGKLFNASKNLYHYKNAKFYAMASMK</sequence>
<evidence type="ECO:0000313" key="5">
    <source>
        <dbReference type="EMBL" id="KFI98087.1"/>
    </source>
</evidence>
<evidence type="ECO:0000313" key="6">
    <source>
        <dbReference type="Proteomes" id="UP000029004"/>
    </source>
</evidence>
<evidence type="ECO:0000256" key="3">
    <source>
        <dbReference type="ARBA" id="ARBA00023163"/>
    </source>
</evidence>
<dbReference type="GO" id="GO:0003677">
    <property type="term" value="F:DNA binding"/>
    <property type="evidence" value="ECO:0007669"/>
    <property type="project" value="UniProtKB-KW"/>
</dbReference>
<dbReference type="InterPro" id="IPR028978">
    <property type="entry name" value="Chorismate_lyase_/UTRA_dom_sf"/>
</dbReference>
<dbReference type="InterPro" id="IPR050679">
    <property type="entry name" value="Bact_HTH_transcr_reg"/>
</dbReference>
<evidence type="ECO:0000256" key="2">
    <source>
        <dbReference type="ARBA" id="ARBA00023125"/>
    </source>
</evidence>
<comment type="caution">
    <text evidence="5">The sequence shown here is derived from an EMBL/GenBank/DDBJ whole genome shotgun (WGS) entry which is preliminary data.</text>
</comment>
<dbReference type="AlphaFoldDB" id="A0A087DRD7"/>
<keyword evidence="1" id="KW-0805">Transcription regulation</keyword>